<name>A0ABU3RUL7_9MICO</name>
<sequence length="70" mass="7106">MDALAAAGALRGSHLIPSVRGELLSRLGRSAEARAELLTAAGLTRNEREAALLRRKAGALGSRPGGETGG</sequence>
<accession>A0ABU3RUL7</accession>
<evidence type="ECO:0000313" key="2">
    <source>
        <dbReference type="Proteomes" id="UP001256673"/>
    </source>
</evidence>
<organism evidence="1 2">
    <name type="scientific">Microbacterium algihabitans</name>
    <dbReference type="NCBI Taxonomy" id="3075992"/>
    <lineage>
        <taxon>Bacteria</taxon>
        <taxon>Bacillati</taxon>
        <taxon>Actinomycetota</taxon>
        <taxon>Actinomycetes</taxon>
        <taxon>Micrococcales</taxon>
        <taxon>Microbacteriaceae</taxon>
        <taxon>Microbacterium</taxon>
    </lineage>
</organism>
<evidence type="ECO:0000313" key="1">
    <source>
        <dbReference type="EMBL" id="MDU0326523.1"/>
    </source>
</evidence>
<gene>
    <name evidence="1" type="ORF">RWH43_07085</name>
</gene>
<keyword evidence="2" id="KW-1185">Reference proteome</keyword>
<dbReference type="Proteomes" id="UP001256673">
    <property type="component" value="Unassembled WGS sequence"/>
</dbReference>
<dbReference type="RefSeq" id="WP_262346265.1">
    <property type="nucleotide sequence ID" value="NZ_JAWDIU010000001.1"/>
</dbReference>
<reference evidence="1 2" key="1">
    <citation type="submission" date="2023-09" db="EMBL/GenBank/DDBJ databases">
        <title>Microbacterium fusihabitans sp. nov., Microbacterium phycihabitans sp. nov., and Microbacterium cervinum sp. nov., isolated from dried seaweeds of beach.</title>
        <authorList>
            <person name="Lee S.D."/>
        </authorList>
    </citation>
    <scope>NUCLEOTIDE SEQUENCE [LARGE SCALE GENOMIC DNA]</scope>
    <source>
        <strain evidence="1 2">KSW2-21</strain>
    </source>
</reference>
<protein>
    <submittedName>
        <fullName evidence="1">Uncharacterized protein</fullName>
    </submittedName>
</protein>
<dbReference type="EMBL" id="JAWDIU010000001">
    <property type="protein sequence ID" value="MDU0326523.1"/>
    <property type="molecule type" value="Genomic_DNA"/>
</dbReference>
<comment type="caution">
    <text evidence="1">The sequence shown here is derived from an EMBL/GenBank/DDBJ whole genome shotgun (WGS) entry which is preliminary data.</text>
</comment>
<proteinExistence type="predicted"/>